<dbReference type="NCBIfam" id="TIGR00179">
    <property type="entry name" value="murB"/>
    <property type="match status" value="1"/>
</dbReference>
<dbReference type="InterPro" id="IPR016169">
    <property type="entry name" value="FAD-bd_PCMH_sub2"/>
</dbReference>
<dbReference type="PANTHER" id="PTHR21071:SF4">
    <property type="entry name" value="UDP-N-ACETYLENOLPYRUVOYLGLUCOSAMINE REDUCTASE"/>
    <property type="match status" value="1"/>
</dbReference>
<evidence type="ECO:0000256" key="3">
    <source>
        <dbReference type="ARBA" id="ARBA00004496"/>
    </source>
</evidence>
<evidence type="ECO:0000256" key="18">
    <source>
        <dbReference type="ARBA" id="ARBA00031026"/>
    </source>
</evidence>
<dbReference type="InterPro" id="IPR006094">
    <property type="entry name" value="Oxid_FAD_bind_N"/>
</dbReference>
<evidence type="ECO:0000256" key="9">
    <source>
        <dbReference type="ARBA" id="ARBA00022618"/>
    </source>
</evidence>
<keyword evidence="13 20" id="KW-0133">Cell shape</keyword>
<evidence type="ECO:0000256" key="2">
    <source>
        <dbReference type="ARBA" id="ARBA00003921"/>
    </source>
</evidence>
<keyword evidence="10 20" id="KW-0285">Flavoprotein</keyword>
<gene>
    <name evidence="20 22" type="primary">murB</name>
    <name evidence="22" type="ORF">ERCICUMA2628_319</name>
</gene>
<dbReference type="GO" id="GO:0051301">
    <property type="term" value="P:cell division"/>
    <property type="evidence" value="ECO:0007669"/>
    <property type="project" value="UniProtKB-KW"/>
</dbReference>
<evidence type="ECO:0000256" key="20">
    <source>
        <dbReference type="HAMAP-Rule" id="MF_00037"/>
    </source>
</evidence>
<dbReference type="Proteomes" id="UP000294412">
    <property type="component" value="Chromosome"/>
</dbReference>
<feature type="active site" description="Proton donor" evidence="20">
    <location>
        <position position="233"/>
    </location>
</feature>
<dbReference type="EC" id="1.3.1.98" evidence="6 20"/>
<keyword evidence="11 20" id="KW-0274">FAD</keyword>
<evidence type="ECO:0000259" key="21">
    <source>
        <dbReference type="PROSITE" id="PS51387"/>
    </source>
</evidence>
<evidence type="ECO:0000256" key="6">
    <source>
        <dbReference type="ARBA" id="ARBA00012518"/>
    </source>
</evidence>
<evidence type="ECO:0000256" key="1">
    <source>
        <dbReference type="ARBA" id="ARBA00001974"/>
    </source>
</evidence>
<comment type="cofactor">
    <cofactor evidence="1 20">
        <name>FAD</name>
        <dbReference type="ChEBI" id="CHEBI:57692"/>
    </cofactor>
</comment>
<evidence type="ECO:0000256" key="10">
    <source>
        <dbReference type="ARBA" id="ARBA00022630"/>
    </source>
</evidence>
<keyword evidence="16 20" id="KW-0131">Cell cycle</keyword>
<dbReference type="GO" id="GO:0008360">
    <property type="term" value="P:regulation of cell shape"/>
    <property type="evidence" value="ECO:0007669"/>
    <property type="project" value="UniProtKB-KW"/>
</dbReference>
<dbReference type="GO" id="GO:0005829">
    <property type="term" value="C:cytosol"/>
    <property type="evidence" value="ECO:0007669"/>
    <property type="project" value="TreeGrafter"/>
</dbReference>
<dbReference type="InterPro" id="IPR003170">
    <property type="entry name" value="MurB"/>
</dbReference>
<comment type="catalytic activity">
    <reaction evidence="19 20">
        <text>UDP-N-acetyl-alpha-D-muramate + NADP(+) = UDP-N-acetyl-3-O-(1-carboxyvinyl)-alpha-D-glucosamine + NADPH + H(+)</text>
        <dbReference type="Rhea" id="RHEA:12248"/>
        <dbReference type="ChEBI" id="CHEBI:15378"/>
        <dbReference type="ChEBI" id="CHEBI:57783"/>
        <dbReference type="ChEBI" id="CHEBI:58349"/>
        <dbReference type="ChEBI" id="CHEBI:68483"/>
        <dbReference type="ChEBI" id="CHEBI:70757"/>
        <dbReference type="EC" id="1.3.1.98"/>
    </reaction>
</comment>
<protein>
    <recommendedName>
        <fullName evidence="7 20">UDP-N-acetylenolpyruvoylglucosamine reductase</fullName>
        <ecNumber evidence="6 20">1.3.1.98</ecNumber>
    </recommendedName>
    <alternativeName>
        <fullName evidence="18 20">UDP-N-acetylmuramate dehydrogenase</fullName>
    </alternativeName>
</protein>
<sequence length="346" mass="38677">MSYQQYPLKSWNTFGVEAYADSITIVDSIDDILSDKCKNILTTNEPILFLGEGSNVLFLQDFHGHVLINRIKGVNITEKKDAWLLHVGAGENWQNLVKTTLDKGLAGLENLALIPGCVGSAPIQNIGAYGVDLAQVCEYVDVLCLTDFSQRRLYVNECFFGYRDSIFKSIYKENYVIIAVGLCLTKHWKPVLNYGKLYDLNPNTVTPIEIFKAVCTMRRSKIPDPKYIGNAGSFFKNPLITESFAVDLFKKYPDIPHYFNNYGKIILSAGALIERCALKGYKIGNAAVYDKQALVLVNTGGANGLDIVHLASFVRRRVAEKFHVWLEPEVCFISSQGKIDAVKVLL</sequence>
<evidence type="ECO:0000256" key="14">
    <source>
        <dbReference type="ARBA" id="ARBA00022984"/>
    </source>
</evidence>
<dbReference type="HAMAP" id="MF_00037">
    <property type="entry name" value="MurB"/>
    <property type="match status" value="1"/>
</dbReference>
<keyword evidence="14 20" id="KW-0573">Peptidoglycan synthesis</keyword>
<dbReference type="NCBIfam" id="NF000755">
    <property type="entry name" value="PRK00046.1"/>
    <property type="match status" value="1"/>
</dbReference>
<dbReference type="InterPro" id="IPR011601">
    <property type="entry name" value="MurB_C"/>
</dbReference>
<feature type="active site" evidence="20">
    <location>
        <position position="329"/>
    </location>
</feature>
<dbReference type="SUPFAM" id="SSF56176">
    <property type="entry name" value="FAD-binding/transporter-associated domain-like"/>
    <property type="match status" value="1"/>
</dbReference>
<comment type="function">
    <text evidence="2 20">Cell wall formation.</text>
</comment>
<dbReference type="Gene3D" id="3.90.78.10">
    <property type="entry name" value="UDP-N-acetylenolpyruvoylglucosamine reductase, C-terminal domain"/>
    <property type="match status" value="1"/>
</dbReference>
<comment type="subcellular location">
    <subcellularLocation>
        <location evidence="3 20">Cytoplasm</location>
    </subcellularLocation>
</comment>
<evidence type="ECO:0000256" key="11">
    <source>
        <dbReference type="ARBA" id="ARBA00022827"/>
    </source>
</evidence>
<dbReference type="Gene3D" id="3.30.465.10">
    <property type="match status" value="1"/>
</dbReference>
<keyword evidence="15 20" id="KW-0560">Oxidoreductase</keyword>
<evidence type="ECO:0000313" key="22">
    <source>
        <dbReference type="EMBL" id="VFP79779.1"/>
    </source>
</evidence>
<reference evidence="22 23" key="1">
    <citation type="submission" date="2019-02" db="EMBL/GenBank/DDBJ databases">
        <authorList>
            <person name="Manzano-Marin A."/>
            <person name="Manzano-Marin A."/>
        </authorList>
    </citation>
    <scope>NUCLEOTIDE SEQUENCE [LARGE SCALE GENOMIC DNA]</scope>
    <source>
        <strain evidence="22 23">ErCicuneomaculata</strain>
    </source>
</reference>
<organism evidence="22 23">
    <name type="scientific">Candidatus Erwinia haradaeae</name>
    <dbReference type="NCBI Taxonomy" id="1922217"/>
    <lineage>
        <taxon>Bacteria</taxon>
        <taxon>Pseudomonadati</taxon>
        <taxon>Pseudomonadota</taxon>
        <taxon>Gammaproteobacteria</taxon>
        <taxon>Enterobacterales</taxon>
        <taxon>Erwiniaceae</taxon>
        <taxon>Erwinia</taxon>
    </lineage>
</organism>
<feature type="domain" description="FAD-binding PCMH-type" evidence="21">
    <location>
        <begin position="16"/>
        <end position="187"/>
    </location>
</feature>
<evidence type="ECO:0000256" key="13">
    <source>
        <dbReference type="ARBA" id="ARBA00022960"/>
    </source>
</evidence>
<keyword evidence="9 20" id="KW-0132">Cell division</keyword>
<feature type="active site" evidence="20">
    <location>
        <position position="163"/>
    </location>
</feature>
<name>A0A451D2D6_9GAMM</name>
<evidence type="ECO:0000256" key="17">
    <source>
        <dbReference type="ARBA" id="ARBA00023316"/>
    </source>
</evidence>
<keyword evidence="12 20" id="KW-0521">NADP</keyword>
<evidence type="ECO:0000313" key="23">
    <source>
        <dbReference type="Proteomes" id="UP000294412"/>
    </source>
</evidence>
<dbReference type="GO" id="GO:0008762">
    <property type="term" value="F:UDP-N-acetylmuramate dehydrogenase activity"/>
    <property type="evidence" value="ECO:0007669"/>
    <property type="project" value="UniProtKB-UniRule"/>
</dbReference>
<dbReference type="InterPro" id="IPR016167">
    <property type="entry name" value="FAD-bd_PCMH_sub1"/>
</dbReference>
<evidence type="ECO:0000256" key="4">
    <source>
        <dbReference type="ARBA" id="ARBA00004752"/>
    </source>
</evidence>
<dbReference type="PROSITE" id="PS51387">
    <property type="entry name" value="FAD_PCMH"/>
    <property type="match status" value="1"/>
</dbReference>
<dbReference type="SUPFAM" id="SSF56194">
    <property type="entry name" value="Uridine diphospho-N-Acetylenolpyruvylglucosamine reductase, MurB, C-terminal domain"/>
    <property type="match status" value="1"/>
</dbReference>
<comment type="pathway">
    <text evidence="4 20">Cell wall biogenesis; peptidoglycan biosynthesis.</text>
</comment>
<dbReference type="OrthoDB" id="9804753at2"/>
<proteinExistence type="inferred from homology"/>
<evidence type="ECO:0000256" key="12">
    <source>
        <dbReference type="ARBA" id="ARBA00022857"/>
    </source>
</evidence>
<dbReference type="Gene3D" id="3.30.43.10">
    <property type="entry name" value="Uridine Diphospho-n-acetylenolpyruvylglucosamine Reductase, domain 2"/>
    <property type="match status" value="1"/>
</dbReference>
<dbReference type="RefSeq" id="WP_157993537.1">
    <property type="nucleotide sequence ID" value="NZ_LR217703.1"/>
</dbReference>
<dbReference type="InterPro" id="IPR016166">
    <property type="entry name" value="FAD-bd_PCMH"/>
</dbReference>
<dbReference type="Pfam" id="PF02873">
    <property type="entry name" value="MurB_C"/>
    <property type="match status" value="1"/>
</dbReference>
<dbReference type="Pfam" id="PF01565">
    <property type="entry name" value="FAD_binding_4"/>
    <property type="match status" value="1"/>
</dbReference>
<comment type="similarity">
    <text evidence="5 20">Belongs to the MurB family.</text>
</comment>
<accession>A0A451D2D6</accession>
<dbReference type="InterPro" id="IPR036635">
    <property type="entry name" value="MurB_C_sf"/>
</dbReference>
<evidence type="ECO:0000256" key="8">
    <source>
        <dbReference type="ARBA" id="ARBA00022490"/>
    </source>
</evidence>
<evidence type="ECO:0000256" key="7">
    <source>
        <dbReference type="ARBA" id="ARBA00015188"/>
    </source>
</evidence>
<dbReference type="InterPro" id="IPR036318">
    <property type="entry name" value="FAD-bd_PCMH-like_sf"/>
</dbReference>
<evidence type="ECO:0000256" key="19">
    <source>
        <dbReference type="ARBA" id="ARBA00048914"/>
    </source>
</evidence>
<dbReference type="GO" id="GO:0009252">
    <property type="term" value="P:peptidoglycan biosynthetic process"/>
    <property type="evidence" value="ECO:0007669"/>
    <property type="project" value="UniProtKB-UniRule"/>
</dbReference>
<dbReference type="EMBL" id="LR217703">
    <property type="protein sequence ID" value="VFP79779.1"/>
    <property type="molecule type" value="Genomic_DNA"/>
</dbReference>
<keyword evidence="8 20" id="KW-0963">Cytoplasm</keyword>
<keyword evidence="17 20" id="KW-0961">Cell wall biogenesis/degradation</keyword>
<evidence type="ECO:0000256" key="15">
    <source>
        <dbReference type="ARBA" id="ARBA00023002"/>
    </source>
</evidence>
<dbReference type="PANTHER" id="PTHR21071">
    <property type="entry name" value="UDP-N-ACETYLENOLPYRUVOYLGLUCOSAMINE REDUCTASE"/>
    <property type="match status" value="1"/>
</dbReference>
<dbReference type="GO" id="GO:0071555">
    <property type="term" value="P:cell wall organization"/>
    <property type="evidence" value="ECO:0007669"/>
    <property type="project" value="UniProtKB-KW"/>
</dbReference>
<evidence type="ECO:0000256" key="16">
    <source>
        <dbReference type="ARBA" id="ARBA00023306"/>
    </source>
</evidence>
<dbReference type="AlphaFoldDB" id="A0A451D2D6"/>
<dbReference type="UniPathway" id="UPA00219"/>
<dbReference type="GO" id="GO:0071949">
    <property type="term" value="F:FAD binding"/>
    <property type="evidence" value="ECO:0007669"/>
    <property type="project" value="InterPro"/>
</dbReference>
<evidence type="ECO:0000256" key="5">
    <source>
        <dbReference type="ARBA" id="ARBA00010485"/>
    </source>
</evidence>